<evidence type="ECO:0000256" key="1">
    <source>
        <dbReference type="SAM" id="MobiDB-lite"/>
    </source>
</evidence>
<dbReference type="PROSITE" id="PS50213">
    <property type="entry name" value="FAS1"/>
    <property type="match status" value="1"/>
</dbReference>
<feature type="chain" id="PRO_5037416869" evidence="2">
    <location>
        <begin position="26"/>
        <end position="206"/>
    </location>
</feature>
<protein>
    <submittedName>
        <fullName evidence="4">Fasciclin domain-containing protein</fullName>
    </submittedName>
</protein>
<gene>
    <name evidence="4" type="ORF">KME15_15930</name>
</gene>
<feature type="region of interest" description="Disordered" evidence="1">
    <location>
        <begin position="31"/>
        <end position="68"/>
    </location>
</feature>
<dbReference type="Gene3D" id="2.30.180.10">
    <property type="entry name" value="FAS1 domain"/>
    <property type="match status" value="1"/>
</dbReference>
<accession>A0A951QE76</accession>
<proteinExistence type="predicted"/>
<dbReference type="GO" id="GO:0005615">
    <property type="term" value="C:extracellular space"/>
    <property type="evidence" value="ECO:0007669"/>
    <property type="project" value="TreeGrafter"/>
</dbReference>
<reference evidence="4" key="2">
    <citation type="journal article" date="2022" name="Microbiol. Resour. Announc.">
        <title>Metagenome Sequencing to Explore Phylogenomics of Terrestrial Cyanobacteria.</title>
        <authorList>
            <person name="Ward R.D."/>
            <person name="Stajich J.E."/>
            <person name="Johansen J.R."/>
            <person name="Huntemann M."/>
            <person name="Clum A."/>
            <person name="Foster B."/>
            <person name="Foster B."/>
            <person name="Roux S."/>
            <person name="Palaniappan K."/>
            <person name="Varghese N."/>
            <person name="Mukherjee S."/>
            <person name="Reddy T.B.K."/>
            <person name="Daum C."/>
            <person name="Copeland A."/>
            <person name="Chen I.A."/>
            <person name="Ivanova N.N."/>
            <person name="Kyrpides N.C."/>
            <person name="Shapiro N."/>
            <person name="Eloe-Fadrosh E.A."/>
            <person name="Pietrasiak N."/>
        </authorList>
    </citation>
    <scope>NUCLEOTIDE SEQUENCE</scope>
    <source>
        <strain evidence="4">UHER 2000/2452</strain>
    </source>
</reference>
<dbReference type="InterPro" id="IPR050904">
    <property type="entry name" value="Adhesion/Biosynth-related"/>
</dbReference>
<evidence type="ECO:0000256" key="2">
    <source>
        <dbReference type="SAM" id="SignalP"/>
    </source>
</evidence>
<dbReference type="InterPro" id="IPR000782">
    <property type="entry name" value="FAS1_domain"/>
</dbReference>
<dbReference type="Pfam" id="PF02469">
    <property type="entry name" value="Fasciclin"/>
    <property type="match status" value="1"/>
</dbReference>
<comment type="caution">
    <text evidence="4">The sequence shown here is derived from an EMBL/GenBank/DDBJ whole genome shotgun (WGS) entry which is preliminary data.</text>
</comment>
<feature type="signal peptide" evidence="2">
    <location>
        <begin position="1"/>
        <end position="25"/>
    </location>
</feature>
<dbReference type="Proteomes" id="UP000757435">
    <property type="component" value="Unassembled WGS sequence"/>
</dbReference>
<feature type="compositionally biased region" description="Polar residues" evidence="1">
    <location>
        <begin position="46"/>
        <end position="68"/>
    </location>
</feature>
<evidence type="ECO:0000259" key="3">
    <source>
        <dbReference type="PROSITE" id="PS50213"/>
    </source>
</evidence>
<dbReference type="PROSITE" id="PS51257">
    <property type="entry name" value="PROKAR_LIPOPROTEIN"/>
    <property type="match status" value="1"/>
</dbReference>
<dbReference type="FunFam" id="2.30.180.10:FF:000019">
    <property type="entry name" value="Cell surface lipoprotein"/>
    <property type="match status" value="1"/>
</dbReference>
<reference evidence="4" key="1">
    <citation type="submission" date="2021-05" db="EMBL/GenBank/DDBJ databases">
        <authorList>
            <person name="Pietrasiak N."/>
            <person name="Ward R."/>
            <person name="Stajich J.E."/>
            <person name="Kurbessoian T."/>
        </authorList>
    </citation>
    <scope>NUCLEOTIDE SEQUENCE</scope>
    <source>
        <strain evidence="4">UHER 2000/2452</strain>
    </source>
</reference>
<keyword evidence="2" id="KW-0732">Signal</keyword>
<name>A0A951QE76_9CYAN</name>
<sequence>MIRRNSISSKLLVGLAGLGLTAALGACTAGTDSASTTATESPIAEATQSPMADSPMAGTSATGQGSTNTLNQVVADDSSFSTLRAAIQAAGLEATLSGTEPYTIFAPTNEAFAALPAGTLDQLLLPENKAKLQQVLSYHVVPGTVTSADITPGEVTTVEGAPVNVTTNAGEVTVGDAKVTKADITASNGVIHAIDKVLLPPTLQAQ</sequence>
<dbReference type="PANTHER" id="PTHR10900:SF77">
    <property type="entry name" value="FI19380P1"/>
    <property type="match status" value="1"/>
</dbReference>
<dbReference type="SMART" id="SM00554">
    <property type="entry name" value="FAS1"/>
    <property type="match status" value="1"/>
</dbReference>
<dbReference type="InterPro" id="IPR036378">
    <property type="entry name" value="FAS1_dom_sf"/>
</dbReference>
<dbReference type="SUPFAM" id="SSF82153">
    <property type="entry name" value="FAS1 domain"/>
    <property type="match status" value="1"/>
</dbReference>
<evidence type="ECO:0000313" key="4">
    <source>
        <dbReference type="EMBL" id="MBW4660165.1"/>
    </source>
</evidence>
<organism evidence="4 5">
    <name type="scientific">Drouetiella hepatica Uher 2000/2452</name>
    <dbReference type="NCBI Taxonomy" id="904376"/>
    <lineage>
        <taxon>Bacteria</taxon>
        <taxon>Bacillati</taxon>
        <taxon>Cyanobacteriota</taxon>
        <taxon>Cyanophyceae</taxon>
        <taxon>Oculatellales</taxon>
        <taxon>Oculatellaceae</taxon>
        <taxon>Drouetiella</taxon>
    </lineage>
</organism>
<dbReference type="EMBL" id="JAHHHD010000018">
    <property type="protein sequence ID" value="MBW4660165.1"/>
    <property type="molecule type" value="Genomic_DNA"/>
</dbReference>
<dbReference type="AlphaFoldDB" id="A0A951QE76"/>
<evidence type="ECO:0000313" key="5">
    <source>
        <dbReference type="Proteomes" id="UP000757435"/>
    </source>
</evidence>
<dbReference type="PANTHER" id="PTHR10900">
    <property type="entry name" value="PERIOSTIN-RELATED"/>
    <property type="match status" value="1"/>
</dbReference>
<feature type="domain" description="FAS1" evidence="3">
    <location>
        <begin position="67"/>
        <end position="198"/>
    </location>
</feature>